<name>B0TET7_HELMI</name>
<keyword evidence="3" id="KW-1185">Reference proteome</keyword>
<evidence type="ECO:0000313" key="3">
    <source>
        <dbReference type="Proteomes" id="UP000008550"/>
    </source>
</evidence>
<accession>B0TET7</accession>
<dbReference type="HOGENOM" id="CLU_3290628_0_0_9"/>
<dbReference type="EMBL" id="CP000930">
    <property type="protein sequence ID" value="ABZ84339.1"/>
    <property type="molecule type" value="Genomic_DNA"/>
</dbReference>
<protein>
    <submittedName>
        <fullName evidence="2">Uncharacterized protein</fullName>
    </submittedName>
</protein>
<feature type="region of interest" description="Disordered" evidence="1">
    <location>
        <begin position="1"/>
        <end position="29"/>
    </location>
</feature>
<dbReference type="KEGG" id="hmo:HM1_1774"/>
<evidence type="ECO:0000313" key="2">
    <source>
        <dbReference type="EMBL" id="ABZ84339.1"/>
    </source>
</evidence>
<dbReference type="AlphaFoldDB" id="B0TET7"/>
<feature type="compositionally biased region" description="Basic and acidic residues" evidence="1">
    <location>
        <begin position="18"/>
        <end position="29"/>
    </location>
</feature>
<organism evidence="2 3">
    <name type="scientific">Heliobacterium modesticaldum (strain ATCC 51547 / Ice1)</name>
    <dbReference type="NCBI Taxonomy" id="498761"/>
    <lineage>
        <taxon>Bacteria</taxon>
        <taxon>Bacillati</taxon>
        <taxon>Bacillota</taxon>
        <taxon>Clostridia</taxon>
        <taxon>Eubacteriales</taxon>
        <taxon>Heliobacteriaceae</taxon>
        <taxon>Heliomicrobium</taxon>
    </lineage>
</organism>
<proteinExistence type="predicted"/>
<gene>
    <name evidence="2" type="ORF">HM1_1774</name>
</gene>
<reference evidence="2 3" key="1">
    <citation type="journal article" date="2008" name="J. Bacteriol.">
        <title>The genome of Heliobacterium modesticaldum, a phototrophic representative of the Firmicutes containing the simplest photosynthetic apparatus.</title>
        <authorList>
            <person name="Sattley W.M."/>
            <person name="Madigan M.T."/>
            <person name="Swingley W.D."/>
            <person name="Cheung P.C."/>
            <person name="Clocksin K.M."/>
            <person name="Conrad A.L."/>
            <person name="Dejesa L.C."/>
            <person name="Honchak B.M."/>
            <person name="Jung D.O."/>
            <person name="Karbach L.E."/>
            <person name="Kurdoglu A."/>
            <person name="Lahiri S."/>
            <person name="Mastrian S.D."/>
            <person name="Page L.E."/>
            <person name="Taylor H.L."/>
            <person name="Wang Z.T."/>
            <person name="Raymond J."/>
            <person name="Chen M."/>
            <person name="Blankenship R.E."/>
            <person name="Touchman J.W."/>
        </authorList>
    </citation>
    <scope>NUCLEOTIDE SEQUENCE [LARGE SCALE GENOMIC DNA]</scope>
    <source>
        <strain evidence="3">ATCC 51547 / Ice1</strain>
    </source>
</reference>
<dbReference type="STRING" id="498761.HM1_1774"/>
<evidence type="ECO:0000256" key="1">
    <source>
        <dbReference type="SAM" id="MobiDB-lite"/>
    </source>
</evidence>
<dbReference type="Proteomes" id="UP000008550">
    <property type="component" value="Chromosome"/>
</dbReference>
<sequence length="40" mass="4310">MLKEGDRPFCGGEALGSAEKEKPKGDGKRVSARWSCCILV</sequence>